<keyword evidence="3" id="KW-1185">Reference proteome</keyword>
<feature type="region of interest" description="Disordered" evidence="1">
    <location>
        <begin position="1"/>
        <end position="25"/>
    </location>
</feature>
<organism evidence="2 3">
    <name type="scientific">Cuscuta epithymum</name>
    <dbReference type="NCBI Taxonomy" id="186058"/>
    <lineage>
        <taxon>Eukaryota</taxon>
        <taxon>Viridiplantae</taxon>
        <taxon>Streptophyta</taxon>
        <taxon>Embryophyta</taxon>
        <taxon>Tracheophyta</taxon>
        <taxon>Spermatophyta</taxon>
        <taxon>Magnoliopsida</taxon>
        <taxon>eudicotyledons</taxon>
        <taxon>Gunneridae</taxon>
        <taxon>Pentapetalae</taxon>
        <taxon>asterids</taxon>
        <taxon>lamiids</taxon>
        <taxon>Solanales</taxon>
        <taxon>Convolvulaceae</taxon>
        <taxon>Cuscuteae</taxon>
        <taxon>Cuscuta</taxon>
        <taxon>Cuscuta subgen. Cuscuta</taxon>
    </lineage>
</organism>
<dbReference type="AlphaFoldDB" id="A0AAV0EE03"/>
<sequence length="100" mass="10788">MVPQTPITKSAAATQTGGLARRQSSCADNVSQRQCFGWRESSRPTKISRLALSTSSLSQTGHFSRHGWSDGALPIPTRMEETPRTNGLCVETDELIGGVK</sequence>
<dbReference type="Proteomes" id="UP001152523">
    <property type="component" value="Unassembled WGS sequence"/>
</dbReference>
<name>A0AAV0EE03_9ASTE</name>
<protein>
    <submittedName>
        <fullName evidence="2">Uncharacterized protein</fullName>
    </submittedName>
</protein>
<feature type="region of interest" description="Disordered" evidence="1">
    <location>
        <begin position="59"/>
        <end position="100"/>
    </location>
</feature>
<dbReference type="EMBL" id="CAMAPF010000923">
    <property type="protein sequence ID" value="CAH9122008.1"/>
    <property type="molecule type" value="Genomic_DNA"/>
</dbReference>
<comment type="caution">
    <text evidence="2">The sequence shown here is derived from an EMBL/GenBank/DDBJ whole genome shotgun (WGS) entry which is preliminary data.</text>
</comment>
<accession>A0AAV0EE03</accession>
<gene>
    <name evidence="2" type="ORF">CEPIT_LOCUS24147</name>
</gene>
<evidence type="ECO:0000313" key="2">
    <source>
        <dbReference type="EMBL" id="CAH9122008.1"/>
    </source>
</evidence>
<reference evidence="2" key="1">
    <citation type="submission" date="2022-07" db="EMBL/GenBank/DDBJ databases">
        <authorList>
            <person name="Macas J."/>
            <person name="Novak P."/>
            <person name="Neumann P."/>
        </authorList>
    </citation>
    <scope>NUCLEOTIDE SEQUENCE</scope>
</reference>
<evidence type="ECO:0000313" key="3">
    <source>
        <dbReference type="Proteomes" id="UP001152523"/>
    </source>
</evidence>
<proteinExistence type="predicted"/>
<evidence type="ECO:0000256" key="1">
    <source>
        <dbReference type="SAM" id="MobiDB-lite"/>
    </source>
</evidence>